<evidence type="ECO:0000313" key="2">
    <source>
        <dbReference type="Proteomes" id="UP000018951"/>
    </source>
</evidence>
<protein>
    <submittedName>
        <fullName evidence="1">Uncharacterized protein</fullName>
    </submittedName>
</protein>
<comment type="caution">
    <text evidence="1">The sequence shown here is derived from an EMBL/GenBank/DDBJ whole genome shotgun (WGS) entry which is preliminary data.</text>
</comment>
<sequence length="225" mass="26427">MHANNIKKYKEHFETNMKEICINCLQSTIKFNTVIKDNIPNKVTKSEKSIQRIMMGLYDVIIQLQQKTTKDVSIYTSKYYMNDNIAKFYVQDILTIITSLLYSNIIANTLVIKQKNKNLETSLWKPLENNVEHISDLLTSFYNEHMKMEESDKDIGCLQYSLDIIYVSFDLLKIAMIDFLRDYSLQELLVTMDGVVEIYLGNICDIIQINIMKIKNLFSEMHHIR</sequence>
<proteinExistence type="predicted"/>
<gene>
    <name evidence="1" type="ORF">P857_622</name>
</gene>
<dbReference type="Proteomes" id="UP000018951">
    <property type="component" value="Unassembled WGS sequence"/>
</dbReference>
<dbReference type="EMBL" id="AXCJ01000008">
    <property type="protein sequence ID" value="ETO91136.1"/>
    <property type="molecule type" value="Genomic_DNA"/>
</dbReference>
<name>W2UYD8_9RICK</name>
<organism evidence="1 2">
    <name type="scientific">Candidatus Xenolissoclinum pacificiensis L6</name>
    <dbReference type="NCBI Taxonomy" id="1401685"/>
    <lineage>
        <taxon>Bacteria</taxon>
        <taxon>Pseudomonadati</taxon>
        <taxon>Pseudomonadota</taxon>
        <taxon>Alphaproteobacteria</taxon>
        <taxon>Rickettsiales</taxon>
        <taxon>Anaplasmataceae</taxon>
        <taxon>Candidatus Xenolissoclinum</taxon>
    </lineage>
</organism>
<evidence type="ECO:0000313" key="1">
    <source>
        <dbReference type="EMBL" id="ETO91136.1"/>
    </source>
</evidence>
<accession>W2UYD8</accession>
<keyword evidence="2" id="KW-1185">Reference proteome</keyword>
<dbReference type="AlphaFoldDB" id="W2UYD8"/>
<reference evidence="1 2" key="1">
    <citation type="journal article" date="2013" name="PLoS ONE">
        <title>Bacterial endosymbiosis in a chordate host: long-term co-evolution and conservation of secondary metabolism.</title>
        <authorList>
            <person name="Kwan J.C."/>
            <person name="Schmidt E.W."/>
        </authorList>
    </citation>
    <scope>NUCLEOTIDE SEQUENCE [LARGE SCALE GENOMIC DNA]</scope>
    <source>
        <strain evidence="2">L6</strain>
    </source>
</reference>